<dbReference type="Gene3D" id="3.30.450.20">
    <property type="entry name" value="PAS domain"/>
    <property type="match status" value="1"/>
</dbReference>
<evidence type="ECO:0000259" key="13">
    <source>
        <dbReference type="PROSITE" id="PS50885"/>
    </source>
</evidence>
<evidence type="ECO:0000256" key="1">
    <source>
        <dbReference type="ARBA" id="ARBA00004651"/>
    </source>
</evidence>
<proteinExistence type="inferred from homology"/>
<dbReference type="CDD" id="cd06225">
    <property type="entry name" value="HAMP"/>
    <property type="match status" value="1"/>
</dbReference>
<dbReference type="InterPro" id="IPR033479">
    <property type="entry name" value="dCache_1"/>
</dbReference>
<dbReference type="Gene3D" id="6.10.340.10">
    <property type="match status" value="1"/>
</dbReference>
<evidence type="ECO:0000256" key="10">
    <source>
        <dbReference type="SAM" id="Phobius"/>
    </source>
</evidence>
<evidence type="ECO:0000313" key="15">
    <source>
        <dbReference type="Proteomes" id="UP001141183"/>
    </source>
</evidence>
<dbReference type="CDD" id="cd18773">
    <property type="entry name" value="PDC1_HK_sensor"/>
    <property type="match status" value="1"/>
</dbReference>
<evidence type="ECO:0000259" key="12">
    <source>
        <dbReference type="PROSITE" id="PS50234"/>
    </source>
</evidence>
<comment type="subcellular location">
    <subcellularLocation>
        <location evidence="1">Cell membrane</location>
        <topology evidence="1">Multi-pass membrane protein</topology>
    </subcellularLocation>
</comment>
<keyword evidence="3" id="KW-0145">Chemotaxis</keyword>
<accession>A0A9X4B159</accession>
<keyword evidence="5 10" id="KW-1133">Transmembrane helix</keyword>
<dbReference type="SUPFAM" id="SSF58104">
    <property type="entry name" value="Methyl-accepting chemotaxis protein (MCP) signaling domain"/>
    <property type="match status" value="1"/>
</dbReference>
<comment type="similarity">
    <text evidence="8">Belongs to the methyl-accepting chemotaxis (MCP) protein family.</text>
</comment>
<dbReference type="GO" id="GO:0004888">
    <property type="term" value="F:transmembrane signaling receptor activity"/>
    <property type="evidence" value="ECO:0007669"/>
    <property type="project" value="InterPro"/>
</dbReference>
<evidence type="ECO:0000256" key="5">
    <source>
        <dbReference type="ARBA" id="ARBA00022989"/>
    </source>
</evidence>
<evidence type="ECO:0000313" key="14">
    <source>
        <dbReference type="EMBL" id="MDC4239181.1"/>
    </source>
</evidence>
<feature type="domain" description="Methyl-accepting transducer" evidence="11">
    <location>
        <begin position="379"/>
        <end position="636"/>
    </location>
</feature>
<feature type="transmembrane region" description="Helical" evidence="10">
    <location>
        <begin position="284"/>
        <end position="303"/>
    </location>
</feature>
<dbReference type="PROSITE" id="PS50234">
    <property type="entry name" value="VWFA"/>
    <property type="match status" value="1"/>
</dbReference>
<dbReference type="PANTHER" id="PTHR32089:SF112">
    <property type="entry name" value="LYSOZYME-LIKE PROTEIN-RELATED"/>
    <property type="match status" value="1"/>
</dbReference>
<keyword evidence="15" id="KW-1185">Reference proteome</keyword>
<evidence type="ECO:0000256" key="7">
    <source>
        <dbReference type="ARBA" id="ARBA00023224"/>
    </source>
</evidence>
<dbReference type="SMART" id="SM00304">
    <property type="entry name" value="HAMP"/>
    <property type="match status" value="1"/>
</dbReference>
<dbReference type="GO" id="GO:0005886">
    <property type="term" value="C:plasma membrane"/>
    <property type="evidence" value="ECO:0007669"/>
    <property type="project" value="UniProtKB-SubCell"/>
</dbReference>
<feature type="domain" description="HAMP" evidence="13">
    <location>
        <begin position="305"/>
        <end position="360"/>
    </location>
</feature>
<protein>
    <submittedName>
        <fullName evidence="14">Methyl-accepting chemotaxis protein</fullName>
    </submittedName>
</protein>
<evidence type="ECO:0000256" key="9">
    <source>
        <dbReference type="PROSITE-ProRule" id="PRU00284"/>
    </source>
</evidence>
<dbReference type="GO" id="GO:0006935">
    <property type="term" value="P:chemotaxis"/>
    <property type="evidence" value="ECO:0007669"/>
    <property type="project" value="UniProtKB-KW"/>
</dbReference>
<evidence type="ECO:0000256" key="2">
    <source>
        <dbReference type="ARBA" id="ARBA00022475"/>
    </source>
</evidence>
<dbReference type="InterPro" id="IPR003660">
    <property type="entry name" value="HAMP_dom"/>
</dbReference>
<dbReference type="PROSITE" id="PS50111">
    <property type="entry name" value="CHEMOTAXIS_TRANSDUC_2"/>
    <property type="match status" value="1"/>
</dbReference>
<comment type="caution">
    <text evidence="14">The sequence shown here is derived from an EMBL/GenBank/DDBJ whole genome shotgun (WGS) entry which is preliminary data.</text>
</comment>
<keyword evidence="7 9" id="KW-0807">Transducer</keyword>
<evidence type="ECO:0000256" key="8">
    <source>
        <dbReference type="ARBA" id="ARBA00029447"/>
    </source>
</evidence>
<dbReference type="GO" id="GO:0007165">
    <property type="term" value="P:signal transduction"/>
    <property type="evidence" value="ECO:0007669"/>
    <property type="project" value="UniProtKB-KW"/>
</dbReference>
<dbReference type="Proteomes" id="UP001141183">
    <property type="component" value="Unassembled WGS sequence"/>
</dbReference>
<dbReference type="EMBL" id="JAMRYU010000002">
    <property type="protein sequence ID" value="MDC4239181.1"/>
    <property type="molecule type" value="Genomic_DNA"/>
</dbReference>
<dbReference type="CDD" id="cd12912">
    <property type="entry name" value="PDC2_MCP_like"/>
    <property type="match status" value="1"/>
</dbReference>
<feature type="domain" description="VWFA" evidence="12">
    <location>
        <begin position="204"/>
        <end position="415"/>
    </location>
</feature>
<dbReference type="Pfam" id="PF00015">
    <property type="entry name" value="MCPsignal"/>
    <property type="match status" value="1"/>
</dbReference>
<keyword evidence="4 10" id="KW-0812">Transmembrane</keyword>
<keyword evidence="2" id="KW-1003">Cell membrane</keyword>
<name>A0A9X4B159_9CLOT</name>
<dbReference type="PROSITE" id="PS50885">
    <property type="entry name" value="HAMP"/>
    <property type="match status" value="1"/>
</dbReference>
<sequence length="665" mass="74115">MNFKKLLVKMLLFFIPVIAIGTISNSTISYYTAKSTLIKNSLTIMEEMSKQASMRINDKFLGSIKNLEEITMDKRLSSDEISIKEKRDILKRELEKGNFDNIGICGVDGVVYYKDGMEQIKDKDYFEKTIKGSEVISDPFISTIDKSRVTAYTVPLKMDNKIIGAIIGLKSAEDFSKLSNDIEFLDTGSAFILNSEGTVIAHDDFYFVMEKSNLINQYGSDENYKDVINVQKDMISGKSGSSEYNLNGNKSYIAYSPIASTGWSIGITVDSNDLLKSLKEFKNTTFLIVSSILILSILLIYIITRGITKVLENIKTNMIHISDGDLTVSFEENHLNRKDEIGDICKSIETTRISVKDIISKIKISSKDVTEKSTSLAVVSKELNKLASDISTSIFEVAAFSGNQKDELENTIDVINVFSEEVDEISKNIIKIDDMAKDIEMKSVKNSSEMNTLIASAEDFDNRFSKFSDNMDNMLNDISTVKEILILINDISEQTNLLALNAAIEAARVGQAGKGFAVVADEIRKLAENSNNASNNIHNILNNVFKNTKGIAEDTVEINKKLQLQRSTINNAISSFNDIAKEVKSITPRISNINTSFTEIDEKKKNILERIINVAKASKDISSASEEITASSNDLNKFSENVAEDSQDLAYRSIEVLKSIDRFKI</sequence>
<feature type="transmembrane region" description="Helical" evidence="10">
    <location>
        <begin position="6"/>
        <end position="31"/>
    </location>
</feature>
<reference evidence="14" key="1">
    <citation type="submission" date="2022-05" db="EMBL/GenBank/DDBJ databases">
        <title>Draft genome sequence of Clostridium tertium strain CP3 isolated from Peru.</title>
        <authorList>
            <person name="Hurtado R."/>
            <person name="Lima L."/>
            <person name="Sousa T."/>
            <person name="Jaiswal A.K."/>
            <person name="Tiwari S."/>
            <person name="Maturrano L."/>
            <person name="Brenig B."/>
            <person name="Azevedo V."/>
        </authorList>
    </citation>
    <scope>NUCLEOTIDE SEQUENCE</scope>
    <source>
        <strain evidence="14">CP3</strain>
    </source>
</reference>
<dbReference type="PANTHER" id="PTHR32089">
    <property type="entry name" value="METHYL-ACCEPTING CHEMOTAXIS PROTEIN MCPB"/>
    <property type="match status" value="1"/>
</dbReference>
<keyword evidence="6 10" id="KW-0472">Membrane</keyword>
<dbReference type="SMART" id="SM00283">
    <property type="entry name" value="MA"/>
    <property type="match status" value="1"/>
</dbReference>
<dbReference type="RefSeq" id="WP_272470056.1">
    <property type="nucleotide sequence ID" value="NZ_JAMRYU010000002.1"/>
</dbReference>
<dbReference type="InterPro" id="IPR004090">
    <property type="entry name" value="Chemotax_Me-accpt_rcpt"/>
</dbReference>
<dbReference type="AlphaFoldDB" id="A0A9X4B159"/>
<gene>
    <name evidence="14" type="ORF">NE398_03195</name>
</gene>
<evidence type="ECO:0000256" key="6">
    <source>
        <dbReference type="ARBA" id="ARBA00023136"/>
    </source>
</evidence>
<evidence type="ECO:0000256" key="4">
    <source>
        <dbReference type="ARBA" id="ARBA00022692"/>
    </source>
</evidence>
<dbReference type="PRINTS" id="PR00260">
    <property type="entry name" value="CHEMTRNSDUCR"/>
</dbReference>
<evidence type="ECO:0000256" key="3">
    <source>
        <dbReference type="ARBA" id="ARBA00022500"/>
    </source>
</evidence>
<dbReference type="InterPro" id="IPR002035">
    <property type="entry name" value="VWF_A"/>
</dbReference>
<dbReference type="Gene3D" id="1.10.287.950">
    <property type="entry name" value="Methyl-accepting chemotaxis protein"/>
    <property type="match status" value="1"/>
</dbReference>
<dbReference type="InterPro" id="IPR004089">
    <property type="entry name" value="MCPsignal_dom"/>
</dbReference>
<organism evidence="14 15">
    <name type="scientific">Clostridium tertium</name>
    <dbReference type="NCBI Taxonomy" id="1559"/>
    <lineage>
        <taxon>Bacteria</taxon>
        <taxon>Bacillati</taxon>
        <taxon>Bacillota</taxon>
        <taxon>Clostridia</taxon>
        <taxon>Eubacteriales</taxon>
        <taxon>Clostridiaceae</taxon>
        <taxon>Clostridium</taxon>
    </lineage>
</organism>
<evidence type="ECO:0000259" key="11">
    <source>
        <dbReference type="PROSITE" id="PS50111"/>
    </source>
</evidence>
<dbReference type="Pfam" id="PF02743">
    <property type="entry name" value="dCache_1"/>
    <property type="match status" value="1"/>
</dbReference>